<dbReference type="EMBL" id="CP002047">
    <property type="protein sequence ID" value="ADI04287.1"/>
    <property type="molecule type" value="Genomic_DNA"/>
</dbReference>
<accession>D7C9V9</accession>
<gene>
    <name evidence="1" type="ordered locus">SBI_01166</name>
</gene>
<sequence length="59" mass="6490">MIMFRASWVTHAAVGWAVAPRMRMRRLVCSMTARTYRGAPVRVLVSKKVGGEDGAGLRA</sequence>
<evidence type="ECO:0000313" key="2">
    <source>
        <dbReference type="Proteomes" id="UP000000377"/>
    </source>
</evidence>
<proteinExistence type="predicted"/>
<dbReference type="STRING" id="749414.SBI_01166"/>
<reference evidence="1 2" key="1">
    <citation type="journal article" date="2010" name="J. Bacteriol.">
        <title>Genome sequence of the milbemycin-producing bacterium Streptomyces bingchenggensis.</title>
        <authorList>
            <person name="Wang X.J."/>
            <person name="Yan Y.J."/>
            <person name="Zhang B."/>
            <person name="An J."/>
            <person name="Wang J.J."/>
            <person name="Tian J."/>
            <person name="Jiang L."/>
            <person name="Chen Y.H."/>
            <person name="Huang S.X."/>
            <person name="Yin M."/>
            <person name="Zhang J."/>
            <person name="Gao A.L."/>
            <person name="Liu C.X."/>
            <person name="Zhu Z.X."/>
            <person name="Xiang W.S."/>
        </authorList>
    </citation>
    <scope>NUCLEOTIDE SEQUENCE [LARGE SCALE GENOMIC DNA]</scope>
    <source>
        <strain evidence="1 2">BCW-1</strain>
    </source>
</reference>
<dbReference type="KEGG" id="sbh:SBI_01166"/>
<protein>
    <submittedName>
        <fullName evidence="1">Uncharacterized protein</fullName>
    </submittedName>
</protein>
<dbReference type="AlphaFoldDB" id="D7C9V9"/>
<keyword evidence="2" id="KW-1185">Reference proteome</keyword>
<name>D7C9V9_STRBB</name>
<dbReference type="HOGENOM" id="CLU_2958640_0_0_11"/>
<evidence type="ECO:0000313" key="1">
    <source>
        <dbReference type="EMBL" id="ADI04287.1"/>
    </source>
</evidence>
<dbReference type="Proteomes" id="UP000000377">
    <property type="component" value="Chromosome"/>
</dbReference>
<organism evidence="1 2">
    <name type="scientific">Streptomyces bingchenggensis (strain BCW-1)</name>
    <dbReference type="NCBI Taxonomy" id="749414"/>
    <lineage>
        <taxon>Bacteria</taxon>
        <taxon>Bacillati</taxon>
        <taxon>Actinomycetota</taxon>
        <taxon>Actinomycetes</taxon>
        <taxon>Kitasatosporales</taxon>
        <taxon>Streptomycetaceae</taxon>
        <taxon>Streptomyces</taxon>
    </lineage>
</organism>